<sequence length="132" mass="14824">MRLAGSVGHTLLQALCCKVELVDPMQIIIDFNEIESWKSFHSVFSEIMGFPDSYGENMDAWIDCMSSIDDPETGMSTIVVKSNENLDMIVLGMSNAIKNTPEIFQCFFECTVAVNQRFIETDSETRLKIVGI</sequence>
<dbReference type="InterPro" id="IPR035905">
    <property type="entry name" value="Barstar-like_sf"/>
</dbReference>
<protein>
    <recommendedName>
        <fullName evidence="2">Barstar (barnase inhibitor) domain-containing protein</fullName>
    </recommendedName>
</protein>
<comment type="similarity">
    <text evidence="1">Belongs to the barstar family.</text>
</comment>
<evidence type="ECO:0000313" key="3">
    <source>
        <dbReference type="EMBL" id="OAN16488.1"/>
    </source>
</evidence>
<evidence type="ECO:0000313" key="4">
    <source>
        <dbReference type="Proteomes" id="UP000078503"/>
    </source>
</evidence>
<keyword evidence="4" id="KW-1185">Reference proteome</keyword>
<dbReference type="STRING" id="858640.A3K86_10720"/>
<dbReference type="SUPFAM" id="SSF52038">
    <property type="entry name" value="Barstar-related"/>
    <property type="match status" value="1"/>
</dbReference>
<accession>A0A178KGT1</accession>
<evidence type="ECO:0000256" key="1">
    <source>
        <dbReference type="ARBA" id="ARBA00006845"/>
    </source>
</evidence>
<organism evidence="3 4">
    <name type="scientific">Photobacterium jeanii</name>
    <dbReference type="NCBI Taxonomy" id="858640"/>
    <lineage>
        <taxon>Bacteria</taxon>
        <taxon>Pseudomonadati</taxon>
        <taxon>Pseudomonadota</taxon>
        <taxon>Gammaproteobacteria</taxon>
        <taxon>Vibrionales</taxon>
        <taxon>Vibrionaceae</taxon>
        <taxon>Photobacterium</taxon>
    </lineage>
</organism>
<dbReference type="Gene3D" id="3.30.370.10">
    <property type="entry name" value="Barstar-like"/>
    <property type="match status" value="1"/>
</dbReference>
<gene>
    <name evidence="3" type="ORF">A3K86_10720</name>
</gene>
<evidence type="ECO:0000259" key="2">
    <source>
        <dbReference type="Pfam" id="PF01337"/>
    </source>
</evidence>
<dbReference type="EMBL" id="LVHF01000019">
    <property type="protein sequence ID" value="OAN16488.1"/>
    <property type="molecule type" value="Genomic_DNA"/>
</dbReference>
<name>A0A178KGT1_9GAMM</name>
<reference evidence="3 4" key="1">
    <citation type="submission" date="2016-03" db="EMBL/GenBank/DDBJ databases">
        <title>Photobacterium proteolyticum sp. nov. a protease producing bacterium isolated from ocean sediments of Laizhou Bay.</title>
        <authorList>
            <person name="Li Y."/>
        </authorList>
    </citation>
    <scope>NUCLEOTIDE SEQUENCE [LARGE SCALE GENOMIC DNA]</scope>
    <source>
        <strain evidence="3 4">R-40508</strain>
    </source>
</reference>
<dbReference type="Proteomes" id="UP000078503">
    <property type="component" value="Unassembled WGS sequence"/>
</dbReference>
<proteinExistence type="inferred from homology"/>
<feature type="domain" description="Barstar (barnase inhibitor)" evidence="2">
    <location>
        <begin position="26"/>
        <end position="86"/>
    </location>
</feature>
<comment type="caution">
    <text evidence="3">The sequence shown here is derived from an EMBL/GenBank/DDBJ whole genome shotgun (WGS) entry which is preliminary data.</text>
</comment>
<dbReference type="InterPro" id="IPR000468">
    <property type="entry name" value="Barstar"/>
</dbReference>
<dbReference type="AlphaFoldDB" id="A0A178KGT1"/>
<dbReference type="Pfam" id="PF01337">
    <property type="entry name" value="Barstar"/>
    <property type="match status" value="1"/>
</dbReference>